<evidence type="ECO:0000313" key="3">
    <source>
        <dbReference type="Proteomes" id="UP001517376"/>
    </source>
</evidence>
<sequence>MSLPILSSHGPRPRGMQPMPGGAAAGIGIARGRVHEFCGPARVALAVQVMGAGTGPVIWISPSWQMERLFPDGVARFADPGRIIAVRVRRVEEALWAMEEALRCGAVPLVVAELPTLPALTPVRRLHLAAEAGAEVTHHSGHGTAPLGILLTAGEGGAPGVESRWRMRPLPAPSTLQKDPGQVWHLTRERARIAPPAAWHLRRSDDAALLEPVAV</sequence>
<organism evidence="2 3">
    <name type="scientific">Paragemmobacter ruber</name>
    <dbReference type="NCBI Taxonomy" id="1985673"/>
    <lineage>
        <taxon>Bacteria</taxon>
        <taxon>Pseudomonadati</taxon>
        <taxon>Pseudomonadota</taxon>
        <taxon>Alphaproteobacteria</taxon>
        <taxon>Rhodobacterales</taxon>
        <taxon>Paracoccaceae</taxon>
        <taxon>Paragemmobacter</taxon>
    </lineage>
</organism>
<dbReference type="SUPFAM" id="SSF52540">
    <property type="entry name" value="P-loop containing nucleoside triphosphate hydrolases"/>
    <property type="match status" value="1"/>
</dbReference>
<name>A0ABW9Y1N0_9RHOB</name>
<protein>
    <recommendedName>
        <fullName evidence="4">Protein ImuA</fullName>
    </recommendedName>
</protein>
<evidence type="ECO:0008006" key="4">
    <source>
        <dbReference type="Google" id="ProtNLM"/>
    </source>
</evidence>
<proteinExistence type="predicted"/>
<reference evidence="3" key="1">
    <citation type="submission" date="2020-01" db="EMBL/GenBank/DDBJ databases">
        <title>Sphingomonas sp. strain CSW-10.</title>
        <authorList>
            <person name="Chen W.-M."/>
        </authorList>
    </citation>
    <scope>NUCLEOTIDE SEQUENCE [LARGE SCALE GENOMIC DNA]</scope>
    <source>
        <strain evidence="3">CCP-1</strain>
    </source>
</reference>
<dbReference type="Proteomes" id="UP001517376">
    <property type="component" value="Unassembled WGS sequence"/>
</dbReference>
<gene>
    <name evidence="2" type="ORF">GU920_02580</name>
</gene>
<dbReference type="Gene3D" id="3.40.50.300">
    <property type="entry name" value="P-loop containing nucleotide triphosphate hydrolases"/>
    <property type="match status" value="1"/>
</dbReference>
<keyword evidence="3" id="KW-1185">Reference proteome</keyword>
<accession>A0ABW9Y1N0</accession>
<dbReference type="RefSeq" id="WP_161765408.1">
    <property type="nucleotide sequence ID" value="NZ_JAAATW010000001.1"/>
</dbReference>
<evidence type="ECO:0000313" key="2">
    <source>
        <dbReference type="EMBL" id="NBE06405.1"/>
    </source>
</evidence>
<dbReference type="EMBL" id="JAAATW010000001">
    <property type="protein sequence ID" value="NBE06405.1"/>
    <property type="molecule type" value="Genomic_DNA"/>
</dbReference>
<evidence type="ECO:0000256" key="1">
    <source>
        <dbReference type="SAM" id="MobiDB-lite"/>
    </source>
</evidence>
<feature type="compositionally biased region" description="Low complexity" evidence="1">
    <location>
        <begin position="13"/>
        <end position="22"/>
    </location>
</feature>
<dbReference type="InterPro" id="IPR027417">
    <property type="entry name" value="P-loop_NTPase"/>
</dbReference>
<comment type="caution">
    <text evidence="2">The sequence shown here is derived from an EMBL/GenBank/DDBJ whole genome shotgun (WGS) entry which is preliminary data.</text>
</comment>
<feature type="region of interest" description="Disordered" evidence="1">
    <location>
        <begin position="1"/>
        <end position="22"/>
    </location>
</feature>